<dbReference type="AlphaFoldDB" id="A0A8K0JJ59"/>
<feature type="compositionally biased region" description="Basic and acidic residues" evidence="1">
    <location>
        <begin position="139"/>
        <end position="149"/>
    </location>
</feature>
<dbReference type="OrthoDB" id="45930at2759"/>
<feature type="compositionally biased region" description="Polar residues" evidence="1">
    <location>
        <begin position="439"/>
        <end position="448"/>
    </location>
</feature>
<dbReference type="GO" id="GO:0005778">
    <property type="term" value="C:peroxisomal membrane"/>
    <property type="evidence" value="ECO:0007669"/>
    <property type="project" value="InterPro"/>
</dbReference>
<organism evidence="3 4">
    <name type="scientific">Filobasidium floriforme</name>
    <dbReference type="NCBI Taxonomy" id="5210"/>
    <lineage>
        <taxon>Eukaryota</taxon>
        <taxon>Fungi</taxon>
        <taxon>Dikarya</taxon>
        <taxon>Basidiomycota</taxon>
        <taxon>Agaricomycotina</taxon>
        <taxon>Tremellomycetes</taxon>
        <taxon>Filobasidiales</taxon>
        <taxon>Filobasidiaceae</taxon>
        <taxon>Filobasidium</taxon>
    </lineage>
</organism>
<dbReference type="InterPro" id="IPR006966">
    <property type="entry name" value="Peroxin-3"/>
</dbReference>
<accession>A0A8K0JJ59</accession>
<dbReference type="GO" id="GO:0045046">
    <property type="term" value="P:protein import into peroxisome membrane"/>
    <property type="evidence" value="ECO:0007669"/>
    <property type="project" value="TreeGrafter"/>
</dbReference>
<name>A0A8K0JJ59_9TREE</name>
<evidence type="ECO:0000256" key="1">
    <source>
        <dbReference type="SAM" id="MobiDB-lite"/>
    </source>
</evidence>
<feature type="compositionally biased region" description="Basic and acidic residues" evidence="1">
    <location>
        <begin position="196"/>
        <end position="214"/>
    </location>
</feature>
<reference evidence="3" key="1">
    <citation type="submission" date="2020-04" db="EMBL/GenBank/DDBJ databases">
        <title>Analysis of mating type loci in Filobasidium floriforme.</title>
        <authorList>
            <person name="Nowrousian M."/>
        </authorList>
    </citation>
    <scope>NUCLEOTIDE SEQUENCE</scope>
    <source>
        <strain evidence="3">CBS 6242</strain>
    </source>
</reference>
<feature type="transmembrane region" description="Helical" evidence="2">
    <location>
        <begin position="15"/>
        <end position="36"/>
    </location>
</feature>
<feature type="compositionally biased region" description="Polar residues" evidence="1">
    <location>
        <begin position="115"/>
        <end position="138"/>
    </location>
</feature>
<protein>
    <submittedName>
        <fullName evidence="3">Uncharacterized protein</fullName>
    </submittedName>
</protein>
<dbReference type="EMBL" id="JABELV010000114">
    <property type="protein sequence ID" value="KAG7530573.1"/>
    <property type="molecule type" value="Genomic_DNA"/>
</dbReference>
<feature type="compositionally biased region" description="Low complexity" evidence="1">
    <location>
        <begin position="177"/>
        <end position="195"/>
    </location>
</feature>
<comment type="caution">
    <text evidence="3">The sequence shown here is derived from an EMBL/GenBank/DDBJ whole genome shotgun (WGS) entry which is preliminary data.</text>
</comment>
<feature type="region of interest" description="Disordered" evidence="1">
    <location>
        <begin position="177"/>
        <end position="338"/>
    </location>
</feature>
<gene>
    <name evidence="3" type="ORF">FFLO_04936</name>
</gene>
<keyword evidence="2" id="KW-0472">Membrane</keyword>
<keyword evidence="4" id="KW-1185">Reference proteome</keyword>
<dbReference type="GO" id="GO:0030674">
    <property type="term" value="F:protein-macromolecule adaptor activity"/>
    <property type="evidence" value="ECO:0007669"/>
    <property type="project" value="TreeGrafter"/>
</dbReference>
<feature type="compositionally biased region" description="Polar residues" evidence="1">
    <location>
        <begin position="215"/>
        <end position="224"/>
    </location>
</feature>
<dbReference type="PANTHER" id="PTHR28080">
    <property type="entry name" value="PEROXISOMAL BIOGENESIS FACTOR 3"/>
    <property type="match status" value="1"/>
</dbReference>
<evidence type="ECO:0000256" key="2">
    <source>
        <dbReference type="SAM" id="Phobius"/>
    </source>
</evidence>
<keyword evidence="2" id="KW-1133">Transmembrane helix</keyword>
<feature type="compositionally biased region" description="Low complexity" evidence="1">
    <location>
        <begin position="319"/>
        <end position="334"/>
    </location>
</feature>
<feature type="transmembrane region" description="Helical" evidence="2">
    <location>
        <begin position="57"/>
        <end position="76"/>
    </location>
</feature>
<feature type="region of interest" description="Disordered" evidence="1">
    <location>
        <begin position="103"/>
        <end position="162"/>
    </location>
</feature>
<sequence length="769" mass="84025">MPPANAPGRSRLSKLYHRLTFALGLGVTLWVILGYIGTRMRRARIELVQGRQRADRVKQHFTSTMSNITFTIYALLPTLSSQLLESLDIESLTEELQNLAAAGKHTNINDDKPTPGTSVPTDSEGMTSGASSTTLESDFQSHERADEVASGRPTGLGMGSTGMGAGIGASWASEFVNSNPSSSSRGVSTDVSVSGGEEHGDLLNQDHDRHHIQNDPHQPFNTPGSHMETSHSDLELETATDMSTSMSNITSDPDPSPDSQSGTGSPNRDRSRRGTGREAEGDDGDVEGGSNTFDGPRSPESRYLRSPSRSPRRSRRALPSRGTGAGSAFAGTTAVDQHSQRYHEIGTQRGGDQGSSASYAEVVQSGPADITVTRDEERAKTEKVESQPGRTKAQLWTEIKIQAITRTVMTFYLVPLLTIQTTSQLTLLARLHHLRNLADAQSASTRSPKGSRALGEDDEHPTSPVRSRSGMRKAASEVIQLLTPWRYFSLESMGLDEYTTETEQPGGFSSGLWSIGTSTASYLSGASKSFASPADSAATVTPLHARLDVETERKFLCFSWWLLHVGWRELEEQVRSAVVDVFKPVGLKRELAVYDWLRLLDEVKFKVDGTVGQGFHDLLCPPADPAEFERLLSKHGLQHACPIPMPPYHGPLAELLDQTSGHARSADFTYLLSTCYDRMKRTCLDHFASQVYDEIVLLESLDDGLYSHDNAARVESLKSKRLVECLPFLTDWSRSVWAKVPDEAVERTLGLPEVEGFATLIYADFASGI</sequence>
<feature type="compositionally biased region" description="Polar residues" evidence="1">
    <location>
        <begin position="240"/>
        <end position="250"/>
    </location>
</feature>
<keyword evidence="2" id="KW-0812">Transmembrane</keyword>
<feature type="region of interest" description="Disordered" evidence="1">
    <location>
        <begin position="439"/>
        <end position="472"/>
    </location>
</feature>
<evidence type="ECO:0000313" key="3">
    <source>
        <dbReference type="EMBL" id="KAG7530573.1"/>
    </source>
</evidence>
<dbReference type="PANTHER" id="PTHR28080:SF1">
    <property type="entry name" value="PEROXISOMAL BIOGENESIS FACTOR 3"/>
    <property type="match status" value="1"/>
</dbReference>
<dbReference type="Pfam" id="PF04882">
    <property type="entry name" value="Peroxin-3"/>
    <property type="match status" value="1"/>
</dbReference>
<dbReference type="Proteomes" id="UP000812966">
    <property type="component" value="Unassembled WGS sequence"/>
</dbReference>
<proteinExistence type="predicted"/>
<evidence type="ECO:0000313" key="4">
    <source>
        <dbReference type="Proteomes" id="UP000812966"/>
    </source>
</evidence>